<dbReference type="Pfam" id="PF20648">
    <property type="entry name" value="DUF6809"/>
    <property type="match status" value="1"/>
</dbReference>
<proteinExistence type="predicted"/>
<sequence>MDTHVVSDLYFGKLDYQDDEAARVPGYLPALDEFSNAWDALRGALDAEERKLLVRLIDAHSALLEVSREEFFVRGFRLGGQLVLELAP</sequence>
<keyword evidence="3" id="KW-1185">Reference proteome</keyword>
<gene>
    <name evidence="1" type="ORF">L0P79_08920</name>
    <name evidence="2" type="ORF">NE579_04620</name>
</gene>
<dbReference type="InterPro" id="IPR049215">
    <property type="entry name" value="DUF6809"/>
</dbReference>
<dbReference type="RefSeq" id="WP_050618665.1">
    <property type="nucleotide sequence ID" value="NZ_JAKNJB010000012.1"/>
</dbReference>
<reference evidence="2" key="2">
    <citation type="submission" date="2022-06" db="EMBL/GenBank/DDBJ databases">
        <title>Isolation of gut microbiota from human fecal samples.</title>
        <authorList>
            <person name="Pamer E.G."/>
            <person name="Barat B."/>
            <person name="Waligurski E."/>
            <person name="Medina S."/>
            <person name="Paddock L."/>
            <person name="Mostad J."/>
        </authorList>
    </citation>
    <scope>NUCLEOTIDE SEQUENCE</scope>
    <source>
        <strain evidence="2">DFI.9.91</strain>
    </source>
</reference>
<dbReference type="EMBL" id="JAKNJB010000012">
    <property type="protein sequence ID" value="MCG4527202.1"/>
    <property type="molecule type" value="Genomic_DNA"/>
</dbReference>
<evidence type="ECO:0000313" key="2">
    <source>
        <dbReference type="EMBL" id="MCQ4769754.1"/>
    </source>
</evidence>
<dbReference type="Proteomes" id="UP001200313">
    <property type="component" value="Unassembled WGS sequence"/>
</dbReference>
<evidence type="ECO:0000313" key="3">
    <source>
        <dbReference type="Proteomes" id="UP001200313"/>
    </source>
</evidence>
<evidence type="ECO:0000313" key="1">
    <source>
        <dbReference type="EMBL" id="MCG4527202.1"/>
    </source>
</evidence>
<dbReference type="AlphaFoldDB" id="A0AAW5JPF4"/>
<dbReference type="Proteomes" id="UP001204562">
    <property type="component" value="Unassembled WGS sequence"/>
</dbReference>
<organism evidence="2 4">
    <name type="scientific">Intestinimonas massiliensis</name>
    <name type="common">ex Afouda et al. 2020</name>
    <dbReference type="NCBI Taxonomy" id="1673721"/>
    <lineage>
        <taxon>Bacteria</taxon>
        <taxon>Bacillati</taxon>
        <taxon>Bacillota</taxon>
        <taxon>Clostridia</taxon>
        <taxon>Eubacteriales</taxon>
        <taxon>Intestinimonas</taxon>
    </lineage>
</organism>
<protein>
    <submittedName>
        <fullName evidence="2">Uncharacterized protein</fullName>
    </submittedName>
</protein>
<evidence type="ECO:0000313" key="4">
    <source>
        <dbReference type="Proteomes" id="UP001204562"/>
    </source>
</evidence>
<reference evidence="1 3" key="1">
    <citation type="submission" date="2022-01" db="EMBL/GenBank/DDBJ databases">
        <title>Collection of gut derived symbiotic bacterial strains cultured from healthy donors.</title>
        <authorList>
            <person name="Lin H."/>
            <person name="Kohout C."/>
            <person name="Waligurski E."/>
            <person name="Pamer E.G."/>
        </authorList>
    </citation>
    <scope>NUCLEOTIDE SEQUENCE [LARGE SCALE GENOMIC DNA]</scope>
    <source>
        <strain evidence="1 3">DFI.3.7</strain>
    </source>
</reference>
<accession>A0AAW5JPF4</accession>
<comment type="caution">
    <text evidence="2">The sequence shown here is derived from an EMBL/GenBank/DDBJ whole genome shotgun (WGS) entry which is preliminary data.</text>
</comment>
<name>A0AAW5JPF4_9FIRM</name>
<dbReference type="EMBL" id="JANFYS010000007">
    <property type="protein sequence ID" value="MCQ4769754.1"/>
    <property type="molecule type" value="Genomic_DNA"/>
</dbReference>